<feature type="transmembrane region" description="Helical" evidence="1">
    <location>
        <begin position="6"/>
        <end position="33"/>
    </location>
</feature>
<evidence type="ECO:0000256" key="1">
    <source>
        <dbReference type="SAM" id="Phobius"/>
    </source>
</evidence>
<comment type="caution">
    <text evidence="2">The sequence shown here is derived from an EMBL/GenBank/DDBJ whole genome shotgun (WGS) entry which is preliminary data.</text>
</comment>
<keyword evidence="3" id="KW-1185">Reference proteome</keyword>
<dbReference type="RefSeq" id="WP_055040997.1">
    <property type="nucleotide sequence ID" value="NZ_LKBH01000181.1"/>
</dbReference>
<dbReference type="Proteomes" id="UP000050301">
    <property type="component" value="Unassembled WGS sequence"/>
</dbReference>
<keyword evidence="1" id="KW-0812">Transmembrane</keyword>
<gene>
    <name evidence="2" type="ORF">AOG55_07650</name>
</gene>
<accession>A0A0Q0XJN7</accession>
<protein>
    <recommendedName>
        <fullName evidence="4">Multipass membrane protein</fullName>
    </recommendedName>
</protein>
<evidence type="ECO:0000313" key="2">
    <source>
        <dbReference type="EMBL" id="KQB35162.1"/>
    </source>
</evidence>
<dbReference type="EMBL" id="LKBH01000181">
    <property type="protein sequence ID" value="KQB35162.1"/>
    <property type="molecule type" value="Genomic_DNA"/>
</dbReference>
<sequence>MDEEAATFGFLITAVIVFVTGMIWQGLWSFLLAMTMSGNMFYETIGIAGFILGFIGALVLLYCALILFVYIVILAAIFGIPAYLIYLVLGLEYSIILAVAIGIIALVYLIEARTVEVQHYTITLNPHRRYIIKR</sequence>
<reference evidence="2 3" key="1">
    <citation type="submission" date="2015-09" db="EMBL/GenBank/DDBJ databases">
        <title>Heavy metals and arsenic resistance mechanisms in polyextremophilic archaea of the family Ferroplasmaceae.</title>
        <authorList>
            <person name="Bulaev A.G."/>
            <person name="Kanygina A.V."/>
        </authorList>
    </citation>
    <scope>NUCLEOTIDE SEQUENCE [LARGE SCALE GENOMIC DNA]</scope>
    <source>
        <strain evidence="2 3">BH2</strain>
    </source>
</reference>
<name>A0A0Q0XJN7_9ARCH</name>
<proteinExistence type="predicted"/>
<keyword evidence="1" id="KW-0472">Membrane</keyword>
<feature type="transmembrane region" description="Helical" evidence="1">
    <location>
        <begin position="84"/>
        <end position="110"/>
    </location>
</feature>
<evidence type="ECO:0000313" key="3">
    <source>
        <dbReference type="Proteomes" id="UP000050301"/>
    </source>
</evidence>
<dbReference type="AlphaFoldDB" id="A0A0Q0XJN7"/>
<dbReference type="InParanoid" id="A0A0Q0XJN7"/>
<feature type="transmembrane region" description="Helical" evidence="1">
    <location>
        <begin position="45"/>
        <end position="78"/>
    </location>
</feature>
<evidence type="ECO:0008006" key="4">
    <source>
        <dbReference type="Google" id="ProtNLM"/>
    </source>
</evidence>
<organism evidence="2 3">
    <name type="scientific">Acidiplasma cupricumulans</name>
    <dbReference type="NCBI Taxonomy" id="312540"/>
    <lineage>
        <taxon>Archaea</taxon>
        <taxon>Methanobacteriati</taxon>
        <taxon>Thermoplasmatota</taxon>
        <taxon>Thermoplasmata</taxon>
        <taxon>Thermoplasmatales</taxon>
        <taxon>Ferroplasmaceae</taxon>
        <taxon>Acidiplasma</taxon>
    </lineage>
</organism>
<keyword evidence="1" id="KW-1133">Transmembrane helix</keyword>